<dbReference type="HAMAP" id="MF_00514">
    <property type="entry name" value="Ribosomal_bL35"/>
    <property type="match status" value="1"/>
</dbReference>
<reference evidence="7 8" key="1">
    <citation type="journal article" date="2016" name="Nat. Commun.">
        <title>Thousands of microbial genomes shed light on interconnected biogeochemical processes in an aquifer system.</title>
        <authorList>
            <person name="Anantharaman K."/>
            <person name="Brown C.T."/>
            <person name="Hug L.A."/>
            <person name="Sharon I."/>
            <person name="Castelle C.J."/>
            <person name="Probst A.J."/>
            <person name="Thomas B.C."/>
            <person name="Singh A."/>
            <person name="Wilkins M.J."/>
            <person name="Karaoz U."/>
            <person name="Brodie E.L."/>
            <person name="Williams K.H."/>
            <person name="Hubbard S.S."/>
            <person name="Banfield J.F."/>
        </authorList>
    </citation>
    <scope>NUCLEOTIDE SEQUENCE [LARGE SCALE GENOMIC DNA]</scope>
</reference>
<dbReference type="GO" id="GO:0006412">
    <property type="term" value="P:translation"/>
    <property type="evidence" value="ECO:0007669"/>
    <property type="project" value="UniProtKB-UniRule"/>
</dbReference>
<dbReference type="PROSITE" id="PS00936">
    <property type="entry name" value="RIBOSOMAL_L35"/>
    <property type="match status" value="1"/>
</dbReference>
<evidence type="ECO:0000313" key="7">
    <source>
        <dbReference type="EMBL" id="OGZ69369.1"/>
    </source>
</evidence>
<gene>
    <name evidence="4" type="primary">rpmI</name>
    <name evidence="7" type="ORF">A3D44_02845</name>
</gene>
<dbReference type="GO" id="GO:0015934">
    <property type="term" value="C:large ribosomal subunit"/>
    <property type="evidence" value="ECO:0007669"/>
    <property type="project" value="TreeGrafter"/>
</dbReference>
<comment type="caution">
    <text evidence="7">The sequence shown here is derived from an EMBL/GenBank/DDBJ whole genome shotgun (WGS) entry which is preliminary data.</text>
</comment>
<dbReference type="AlphaFoldDB" id="A0A1G2I3X0"/>
<dbReference type="Proteomes" id="UP000178820">
    <property type="component" value="Unassembled WGS sequence"/>
</dbReference>
<evidence type="ECO:0000256" key="3">
    <source>
        <dbReference type="ARBA" id="ARBA00023274"/>
    </source>
</evidence>
<sequence>MNKTKKAIIKRFKITGTGKILRRASGQNHYRSKKTGQMRRKGRKWIQLSQSETKRVKRYLQS</sequence>
<dbReference type="InterPro" id="IPR001706">
    <property type="entry name" value="Ribosomal_bL35"/>
</dbReference>
<dbReference type="PRINTS" id="PR00064">
    <property type="entry name" value="RIBOSOMALL35"/>
</dbReference>
<evidence type="ECO:0000256" key="4">
    <source>
        <dbReference type="HAMAP-Rule" id="MF_00514"/>
    </source>
</evidence>
<dbReference type="PANTHER" id="PTHR33343">
    <property type="entry name" value="54S RIBOSOMAL PROTEIN BL35M"/>
    <property type="match status" value="1"/>
</dbReference>
<dbReference type="Pfam" id="PF01632">
    <property type="entry name" value="Ribosomal_L35p"/>
    <property type="match status" value="1"/>
</dbReference>
<organism evidence="7 8">
    <name type="scientific">Candidatus Staskawiczbacteria bacterium RIFCSPHIGHO2_02_FULL_42_22</name>
    <dbReference type="NCBI Taxonomy" id="1802207"/>
    <lineage>
        <taxon>Bacteria</taxon>
        <taxon>Candidatus Staskawicziibacteriota</taxon>
    </lineage>
</organism>
<dbReference type="GO" id="GO:0003735">
    <property type="term" value="F:structural constituent of ribosome"/>
    <property type="evidence" value="ECO:0007669"/>
    <property type="project" value="InterPro"/>
</dbReference>
<evidence type="ECO:0000256" key="1">
    <source>
        <dbReference type="ARBA" id="ARBA00006598"/>
    </source>
</evidence>
<keyword evidence="3 4" id="KW-0687">Ribonucleoprotein</keyword>
<dbReference type="PANTHER" id="PTHR33343:SF1">
    <property type="entry name" value="LARGE RIBOSOMAL SUBUNIT PROTEIN BL35M"/>
    <property type="match status" value="1"/>
</dbReference>
<evidence type="ECO:0000256" key="2">
    <source>
        <dbReference type="ARBA" id="ARBA00022980"/>
    </source>
</evidence>
<comment type="similarity">
    <text evidence="1 4 5">Belongs to the bacterial ribosomal protein bL35 family.</text>
</comment>
<protein>
    <recommendedName>
        <fullName evidence="4">Large ribosomal subunit protein bL35</fullName>
    </recommendedName>
</protein>
<dbReference type="InterPro" id="IPR021137">
    <property type="entry name" value="Ribosomal_bL35-like"/>
</dbReference>
<feature type="compositionally biased region" description="Basic residues" evidence="6">
    <location>
        <begin position="30"/>
        <end position="44"/>
    </location>
</feature>
<dbReference type="EMBL" id="MHOT01000012">
    <property type="protein sequence ID" value="OGZ69369.1"/>
    <property type="molecule type" value="Genomic_DNA"/>
</dbReference>
<evidence type="ECO:0000256" key="5">
    <source>
        <dbReference type="RuleBase" id="RU000568"/>
    </source>
</evidence>
<dbReference type="STRING" id="1802207.A3D44_02845"/>
<proteinExistence type="inferred from homology"/>
<dbReference type="InterPro" id="IPR018265">
    <property type="entry name" value="Ribosomal_bL35_CS"/>
</dbReference>
<dbReference type="SUPFAM" id="SSF143034">
    <property type="entry name" value="L35p-like"/>
    <property type="match status" value="1"/>
</dbReference>
<dbReference type="NCBIfam" id="TIGR00001">
    <property type="entry name" value="rpmI_bact"/>
    <property type="match status" value="1"/>
</dbReference>
<name>A0A1G2I3X0_9BACT</name>
<keyword evidence="2 4" id="KW-0689">Ribosomal protein</keyword>
<dbReference type="Gene3D" id="4.10.410.60">
    <property type="match status" value="1"/>
</dbReference>
<evidence type="ECO:0000256" key="6">
    <source>
        <dbReference type="SAM" id="MobiDB-lite"/>
    </source>
</evidence>
<feature type="region of interest" description="Disordered" evidence="6">
    <location>
        <begin position="23"/>
        <end position="44"/>
    </location>
</feature>
<accession>A0A1G2I3X0</accession>
<evidence type="ECO:0000313" key="8">
    <source>
        <dbReference type="Proteomes" id="UP000178820"/>
    </source>
</evidence>
<dbReference type="InterPro" id="IPR037229">
    <property type="entry name" value="Ribosomal_bL35_sf"/>
</dbReference>